<dbReference type="NCBIfam" id="TIGR00254">
    <property type="entry name" value="GGDEF"/>
    <property type="match status" value="1"/>
</dbReference>
<dbReference type="SUPFAM" id="SSF55073">
    <property type="entry name" value="Nucleotide cyclase"/>
    <property type="match status" value="1"/>
</dbReference>
<organism evidence="3 4">
    <name type="scientific">Nitrosomonas communis</name>
    <dbReference type="NCBI Taxonomy" id="44574"/>
    <lineage>
        <taxon>Bacteria</taxon>
        <taxon>Pseudomonadati</taxon>
        <taxon>Pseudomonadota</taxon>
        <taxon>Betaproteobacteria</taxon>
        <taxon>Nitrosomonadales</taxon>
        <taxon>Nitrosomonadaceae</taxon>
        <taxon>Nitrosomonas</taxon>
    </lineage>
</organism>
<dbReference type="InterPro" id="IPR029016">
    <property type="entry name" value="GAF-like_dom_sf"/>
</dbReference>
<dbReference type="SMART" id="SM00267">
    <property type="entry name" value="GGDEF"/>
    <property type="match status" value="1"/>
</dbReference>
<dbReference type="PROSITE" id="PS50883">
    <property type="entry name" value="EAL"/>
    <property type="match status" value="1"/>
</dbReference>
<dbReference type="SUPFAM" id="SSF55781">
    <property type="entry name" value="GAF domain-like"/>
    <property type="match status" value="1"/>
</dbReference>
<dbReference type="Gene3D" id="3.30.450.40">
    <property type="match status" value="1"/>
</dbReference>
<reference evidence="3 4" key="1">
    <citation type="submission" date="2016-10" db="EMBL/GenBank/DDBJ databases">
        <authorList>
            <person name="de Groot N.N."/>
        </authorList>
    </citation>
    <scope>NUCLEOTIDE SEQUENCE [LARGE SCALE GENOMIC DNA]</scope>
    <source>
        <strain evidence="3 4">Nm110</strain>
    </source>
</reference>
<dbReference type="Gene3D" id="3.30.70.270">
    <property type="match status" value="1"/>
</dbReference>
<dbReference type="AlphaFoldDB" id="A0A1H2ZJ64"/>
<dbReference type="EMBL" id="FNNH01000079">
    <property type="protein sequence ID" value="SDX17456.1"/>
    <property type="molecule type" value="Genomic_DNA"/>
</dbReference>
<feature type="domain" description="EAL" evidence="1">
    <location>
        <begin position="389"/>
        <end position="642"/>
    </location>
</feature>
<dbReference type="RefSeq" id="WP_211752387.1">
    <property type="nucleotide sequence ID" value="NZ_FNNH01000079.1"/>
</dbReference>
<dbReference type="Proteomes" id="UP000183454">
    <property type="component" value="Unassembled WGS sequence"/>
</dbReference>
<dbReference type="Pfam" id="PF00563">
    <property type="entry name" value="EAL"/>
    <property type="match status" value="1"/>
</dbReference>
<dbReference type="Pfam" id="PF13185">
    <property type="entry name" value="GAF_2"/>
    <property type="match status" value="1"/>
</dbReference>
<dbReference type="PANTHER" id="PTHR44757">
    <property type="entry name" value="DIGUANYLATE CYCLASE DGCP"/>
    <property type="match status" value="1"/>
</dbReference>
<proteinExistence type="predicted"/>
<evidence type="ECO:0000259" key="1">
    <source>
        <dbReference type="PROSITE" id="PS50883"/>
    </source>
</evidence>
<dbReference type="CDD" id="cd01949">
    <property type="entry name" value="GGDEF"/>
    <property type="match status" value="1"/>
</dbReference>
<feature type="domain" description="GGDEF" evidence="2">
    <location>
        <begin position="249"/>
        <end position="382"/>
    </location>
</feature>
<evidence type="ECO:0000259" key="2">
    <source>
        <dbReference type="PROSITE" id="PS50887"/>
    </source>
</evidence>
<sequence length="646" mass="71387">MEYPANESNKDNPDSALTTKELMTELEGVTRALRTLSAGNHTLLHASDEQELLHDMCQVIVDKGGYRTAGVVYAEHDENKSMRWVEGIGVDNAFMKALHHTWADKEMKIGHTAAATAIRTGQPSVGRHILTDPAYAAPAYAPIRECAIKFGFAAVTAFPLRMEGEVLGAMVVGAIEPDAFGEEEVKLLGELADDLAYGITNLRMRINQQVCEATIARLAYYDPLTELPNRTFLLEHLRDAIQTAKQQHHALALLHLNIGRFRELNQILGYHAGDQLLQQLAQRLTHTIKKSDTLARVEESAFALLLPSGGADYAVQVAQQLTLVLHDPIEVAGLLVDPRVNIGIALFPGHATEAGVLLRRANIATHEASPARGGYAFYTGGQEQECTRRLSLMADLRQAIEQNGLSLYCQPKVDIASRRVSGAEALVRWQHPVHGMLPTIEFIKLAEHAGLITPLTNWMLDAAFSQSYIWHEEGVERALSVNLSAHDLYHPLLIDRIQGLFSTWGIRPEMIQFELTESALMEDPAGALETLTKLKKFGTRLFIDDFGTGYSSLSYLQKLPVDSIKIDQSFVMPMVTNSDSAAIVHSTIELGHNLNLEVVAEGVDSQAVWDHLAELGCDIAQGYLVSRPMPVEQFSNWENEWARMPS</sequence>
<dbReference type="PANTHER" id="PTHR44757:SF2">
    <property type="entry name" value="BIOFILM ARCHITECTURE MAINTENANCE PROTEIN MBAA"/>
    <property type="match status" value="1"/>
</dbReference>
<dbReference type="Gene3D" id="3.20.20.450">
    <property type="entry name" value="EAL domain"/>
    <property type="match status" value="1"/>
</dbReference>
<dbReference type="CDD" id="cd01948">
    <property type="entry name" value="EAL"/>
    <property type="match status" value="1"/>
</dbReference>
<dbReference type="SMART" id="SM00052">
    <property type="entry name" value="EAL"/>
    <property type="match status" value="1"/>
</dbReference>
<gene>
    <name evidence="3" type="ORF">SAMN05421882_10792</name>
</gene>
<dbReference type="PROSITE" id="PS50887">
    <property type="entry name" value="GGDEF"/>
    <property type="match status" value="1"/>
</dbReference>
<dbReference type="InterPro" id="IPR001633">
    <property type="entry name" value="EAL_dom"/>
</dbReference>
<dbReference type="InterPro" id="IPR029787">
    <property type="entry name" value="Nucleotide_cyclase"/>
</dbReference>
<evidence type="ECO:0000313" key="4">
    <source>
        <dbReference type="Proteomes" id="UP000183454"/>
    </source>
</evidence>
<accession>A0A1H2ZJ64</accession>
<protein>
    <submittedName>
        <fullName evidence="3">Diguanylate cyclase (GGDEF) domain-containing protein</fullName>
    </submittedName>
</protein>
<dbReference type="InterPro" id="IPR035919">
    <property type="entry name" value="EAL_sf"/>
</dbReference>
<dbReference type="Pfam" id="PF00990">
    <property type="entry name" value="GGDEF"/>
    <property type="match status" value="1"/>
</dbReference>
<dbReference type="SUPFAM" id="SSF141868">
    <property type="entry name" value="EAL domain-like"/>
    <property type="match status" value="1"/>
</dbReference>
<dbReference type="InterPro" id="IPR052155">
    <property type="entry name" value="Biofilm_reg_signaling"/>
</dbReference>
<dbReference type="InterPro" id="IPR043128">
    <property type="entry name" value="Rev_trsase/Diguanyl_cyclase"/>
</dbReference>
<name>A0A1H2ZJ64_9PROT</name>
<dbReference type="InterPro" id="IPR003018">
    <property type="entry name" value="GAF"/>
</dbReference>
<evidence type="ECO:0000313" key="3">
    <source>
        <dbReference type="EMBL" id="SDX17456.1"/>
    </source>
</evidence>
<dbReference type="InterPro" id="IPR000160">
    <property type="entry name" value="GGDEF_dom"/>
</dbReference>